<dbReference type="Pfam" id="PF20150">
    <property type="entry name" value="2EXR"/>
    <property type="match status" value="1"/>
</dbReference>
<gene>
    <name evidence="4" type="ORF">UV8b_05326</name>
    <name evidence="3" type="ORF">UVI_02009360</name>
</gene>
<organism evidence="3 6">
    <name type="scientific">Ustilaginoidea virens</name>
    <name type="common">Rice false smut fungus</name>
    <name type="synonym">Villosiclava virens</name>
    <dbReference type="NCBI Taxonomy" id="1159556"/>
    <lineage>
        <taxon>Eukaryota</taxon>
        <taxon>Fungi</taxon>
        <taxon>Dikarya</taxon>
        <taxon>Ascomycota</taxon>
        <taxon>Pezizomycotina</taxon>
        <taxon>Sordariomycetes</taxon>
        <taxon>Hypocreomycetidae</taxon>
        <taxon>Hypocreales</taxon>
        <taxon>Clavicipitaceae</taxon>
        <taxon>Ustilaginoidea</taxon>
    </lineage>
</organism>
<dbReference type="GeneID" id="66066103"/>
<dbReference type="OrthoDB" id="4861005at2759"/>
<reference evidence="6" key="2">
    <citation type="journal article" date="2016" name="Genome Announc.">
        <title>Genome sequence of Ustilaginoidea virens IPU010, a rice pathogenic fungus causing false smut.</title>
        <authorList>
            <person name="Kumagai T."/>
            <person name="Ishii T."/>
            <person name="Terai G."/>
            <person name="Umemura M."/>
            <person name="Machida M."/>
            <person name="Asai K."/>
        </authorList>
    </citation>
    <scope>NUCLEOTIDE SEQUENCE [LARGE SCALE GENOMIC DNA]</scope>
    <source>
        <strain evidence="6">IPU010</strain>
    </source>
</reference>
<dbReference type="RefSeq" id="XP_042998756.1">
    <property type="nucleotide sequence ID" value="XM_043142823.1"/>
</dbReference>
<dbReference type="InterPro" id="IPR045518">
    <property type="entry name" value="2EXR"/>
</dbReference>
<accession>A0A063C7Y8</accession>
<keyword evidence="5" id="KW-1185">Reference proteome</keyword>
<dbReference type="Proteomes" id="UP000054053">
    <property type="component" value="Unassembled WGS sequence"/>
</dbReference>
<name>A0A063C7Y8_USTVR</name>
<dbReference type="HOGENOM" id="CLU_957078_0_0_1"/>
<dbReference type="AlphaFoldDB" id="A0A063C7Y8"/>
<evidence type="ECO:0000256" key="1">
    <source>
        <dbReference type="SAM" id="MobiDB-lite"/>
    </source>
</evidence>
<evidence type="ECO:0000313" key="4">
    <source>
        <dbReference type="EMBL" id="QUC21083.1"/>
    </source>
</evidence>
<feature type="domain" description="2EXR" evidence="2">
    <location>
        <begin position="2"/>
        <end position="166"/>
    </location>
</feature>
<feature type="compositionally biased region" description="Acidic residues" evidence="1">
    <location>
        <begin position="33"/>
        <end position="49"/>
    </location>
</feature>
<dbReference type="EMBL" id="CP072756">
    <property type="protein sequence ID" value="QUC21083.1"/>
    <property type="molecule type" value="Genomic_DNA"/>
</dbReference>
<feature type="region of interest" description="Disordered" evidence="1">
    <location>
        <begin position="68"/>
        <end position="90"/>
    </location>
</feature>
<proteinExistence type="predicted"/>
<feature type="compositionally biased region" description="Acidic residues" evidence="1">
    <location>
        <begin position="76"/>
        <end position="90"/>
    </location>
</feature>
<protein>
    <recommendedName>
        <fullName evidence="2">2EXR domain-containing protein</fullName>
    </recommendedName>
</protein>
<dbReference type="Proteomes" id="UP000027002">
    <property type="component" value="Chromosome 4"/>
</dbReference>
<evidence type="ECO:0000259" key="2">
    <source>
        <dbReference type="Pfam" id="PF20150"/>
    </source>
</evidence>
<dbReference type="EMBL" id="BBTG02000003">
    <property type="protein sequence ID" value="GAO14612.1"/>
    <property type="molecule type" value="Genomic_DNA"/>
</dbReference>
<reference evidence="4" key="3">
    <citation type="submission" date="2020-03" db="EMBL/GenBank/DDBJ databases">
        <title>A mixture of massive structural variations and highly conserved coding sequences in Ustilaginoidea virens genome.</title>
        <authorList>
            <person name="Zhang K."/>
            <person name="Zhao Z."/>
            <person name="Zhang Z."/>
            <person name="Li Y."/>
            <person name="Hsiang T."/>
            <person name="Sun W."/>
        </authorList>
    </citation>
    <scope>NUCLEOTIDE SEQUENCE</scope>
    <source>
        <strain evidence="4">UV-8b</strain>
    </source>
</reference>
<evidence type="ECO:0000313" key="6">
    <source>
        <dbReference type="Proteomes" id="UP000054053"/>
    </source>
</evidence>
<evidence type="ECO:0000313" key="3">
    <source>
        <dbReference type="EMBL" id="GAO14612.1"/>
    </source>
</evidence>
<reference evidence="3" key="1">
    <citation type="journal article" date="2016" name="Genome Announc.">
        <title>Genome Sequence of Ustilaginoidea virens IPU010, a Rice Pathogenic Fungus Causing False Smut.</title>
        <authorList>
            <person name="Kumagai T."/>
            <person name="Ishii T."/>
            <person name="Terai G."/>
            <person name="Umemura M."/>
            <person name="Machida M."/>
            <person name="Asai K."/>
        </authorList>
    </citation>
    <scope>NUCLEOTIDE SEQUENCE [LARGE SCALE GENOMIC DNA]</scope>
    <source>
        <strain evidence="3">IPU010</strain>
    </source>
</reference>
<evidence type="ECO:0000313" key="5">
    <source>
        <dbReference type="Proteomes" id="UP000027002"/>
    </source>
</evidence>
<feature type="region of interest" description="Disordered" evidence="1">
    <location>
        <begin position="29"/>
        <end position="51"/>
    </location>
</feature>
<dbReference type="KEGG" id="uvi:66066103"/>
<sequence>MFPLFLQLPSDIRRKIWLATLGPMTLTFTEGEPPVEVDEESELAEEDPHETERRLSLSELYSAIYSPSGQYFDSTDTPEDTDEVADDDAGDDDVVCPQKKLFANYTRYFGYVALKDGSSRLTFVVESSAAYLACKESRAFLRFIFAEPVRPGGGLPSWFRFDMDTVRFKDVYLDMISEHAWFTQTENLIVAIVCGADNYLGLSDDILTGKKHSWIQDNLACLKNITFEMHPARSARTCGPKALTGDWLDPWWEAFEQWYNCKYGSEPASFYAKVISYCDGIPEVTPENYLRAYKIVQQKHYQTCFPNENWKSNVWSKRTLDILEATDEELNNPTEFLKKHRPSWDE</sequence>